<feature type="domain" description="Glycosyl transferase family 1" evidence="1">
    <location>
        <begin position="219"/>
        <end position="359"/>
    </location>
</feature>
<dbReference type="EC" id="2.4.-.-" evidence="3"/>
<organism evidence="3 4">
    <name type="scientific">Plebeiibacterium marinum</name>
    <dbReference type="NCBI Taxonomy" id="2992111"/>
    <lineage>
        <taxon>Bacteria</taxon>
        <taxon>Pseudomonadati</taxon>
        <taxon>Bacteroidota</taxon>
        <taxon>Bacteroidia</taxon>
        <taxon>Marinilabiliales</taxon>
        <taxon>Marinilabiliaceae</taxon>
        <taxon>Plebeiibacterium</taxon>
    </lineage>
</organism>
<dbReference type="Pfam" id="PF13439">
    <property type="entry name" value="Glyco_transf_4"/>
    <property type="match status" value="1"/>
</dbReference>
<dbReference type="RefSeq" id="WP_301199182.1">
    <property type="nucleotide sequence ID" value="NZ_JAPDPI010000016.1"/>
</dbReference>
<keyword evidence="3" id="KW-0328">Glycosyltransferase</keyword>
<feature type="domain" description="Glycosyltransferase subfamily 4-like N-terminal" evidence="2">
    <location>
        <begin position="13"/>
        <end position="203"/>
    </location>
</feature>
<dbReference type="Gene3D" id="3.40.50.2000">
    <property type="entry name" value="Glycogen Phosphorylase B"/>
    <property type="match status" value="2"/>
</dbReference>
<keyword evidence="3" id="KW-0808">Transferase</keyword>
<dbReference type="AlphaFoldDB" id="A0AAE3ME78"/>
<evidence type="ECO:0000313" key="3">
    <source>
        <dbReference type="EMBL" id="MCW3805816.1"/>
    </source>
</evidence>
<sequence>MRILLINDFYLGGGAEEVFRKTKFILESKGHEVRLFFGSKTASKPSSVLSYFYSRKTRDQLSEVLNEFCPHIIHIHNYYHILTSSIFRAIRSYKNRNVCKVIFTAHDYYSVSPSSHLLYYMSGKPKNLPIRNAFKKQVFKRIDNRGFVFSLVKKIGWSVQHFYIKPLKQVDVIISPSQFLLEVFKENKVSVKMLCIRNPINNEEINLRRKNFTCEEFGKIRFVYFGRLSPEKGIVDFIKLLKKNDISIHLDIIGDGPSVNELESFIADNHLENISLLGRIPNDELLDNLKDYDVSVIPSVGYENAPLTIPESARAGLAILSTDKGGIPEMCEICNVPNYIYSPNNESTLKDAFFKLKKDIKIGLAIKPNLSEFTANRYCALLETVYN</sequence>
<reference evidence="3" key="1">
    <citation type="submission" date="2022-10" db="EMBL/GenBank/DDBJ databases">
        <authorList>
            <person name="Yu W.X."/>
        </authorList>
    </citation>
    <scope>NUCLEOTIDE SEQUENCE</scope>
    <source>
        <strain evidence="3">D04</strain>
    </source>
</reference>
<accession>A0AAE3ME78</accession>
<evidence type="ECO:0000259" key="2">
    <source>
        <dbReference type="Pfam" id="PF13439"/>
    </source>
</evidence>
<dbReference type="SUPFAM" id="SSF53756">
    <property type="entry name" value="UDP-Glycosyltransferase/glycogen phosphorylase"/>
    <property type="match status" value="1"/>
</dbReference>
<dbReference type="InterPro" id="IPR028098">
    <property type="entry name" value="Glyco_trans_4-like_N"/>
</dbReference>
<comment type="caution">
    <text evidence="3">The sequence shown here is derived from an EMBL/GenBank/DDBJ whole genome shotgun (WGS) entry which is preliminary data.</text>
</comment>
<dbReference type="EMBL" id="JAPDPI010000016">
    <property type="protein sequence ID" value="MCW3805816.1"/>
    <property type="molecule type" value="Genomic_DNA"/>
</dbReference>
<dbReference type="InterPro" id="IPR001296">
    <property type="entry name" value="Glyco_trans_1"/>
</dbReference>
<evidence type="ECO:0000259" key="1">
    <source>
        <dbReference type="Pfam" id="PF00534"/>
    </source>
</evidence>
<evidence type="ECO:0000313" key="4">
    <source>
        <dbReference type="Proteomes" id="UP001207408"/>
    </source>
</evidence>
<dbReference type="PANTHER" id="PTHR12526:SF638">
    <property type="entry name" value="SPORE COAT PROTEIN SA"/>
    <property type="match status" value="1"/>
</dbReference>
<protein>
    <submittedName>
        <fullName evidence="3">Glycosyltransferase</fullName>
        <ecNumber evidence="3">2.4.-.-</ecNumber>
    </submittedName>
</protein>
<dbReference type="Pfam" id="PF00534">
    <property type="entry name" value="Glycos_transf_1"/>
    <property type="match status" value="1"/>
</dbReference>
<proteinExistence type="predicted"/>
<dbReference type="GO" id="GO:0016757">
    <property type="term" value="F:glycosyltransferase activity"/>
    <property type="evidence" value="ECO:0007669"/>
    <property type="project" value="UniProtKB-KW"/>
</dbReference>
<gene>
    <name evidence="3" type="ORF">OM074_09260</name>
</gene>
<keyword evidence="4" id="KW-1185">Reference proteome</keyword>
<dbReference type="PANTHER" id="PTHR12526">
    <property type="entry name" value="GLYCOSYLTRANSFERASE"/>
    <property type="match status" value="1"/>
</dbReference>
<name>A0AAE3ME78_9BACT</name>
<dbReference type="Proteomes" id="UP001207408">
    <property type="component" value="Unassembled WGS sequence"/>
</dbReference>